<reference evidence="2 4" key="1">
    <citation type="submission" date="2015-10" db="EMBL/GenBank/DDBJ databases">
        <title>Draft genome sequence of Salegentibacter salinarum KCTC 12975.</title>
        <authorList>
            <person name="Lin W."/>
            <person name="Zheng Q."/>
        </authorList>
    </citation>
    <scope>NUCLEOTIDE SEQUENCE [LARGE SCALE GENOMIC DNA]</scope>
    <source>
        <strain evidence="2 4">KCTC 12974</strain>
    </source>
</reference>
<dbReference type="AlphaFoldDB" id="A0A2N0TQF5"/>
<dbReference type="EMBL" id="LKTR01000044">
    <property type="protein sequence ID" value="PKD16962.1"/>
    <property type="molecule type" value="Genomic_DNA"/>
</dbReference>
<evidence type="ECO:0000313" key="2">
    <source>
        <dbReference type="EMBL" id="PKD16962.1"/>
    </source>
</evidence>
<organism evidence="2 4">
    <name type="scientific">Salegentibacter salarius</name>
    <dbReference type="NCBI Taxonomy" id="435906"/>
    <lineage>
        <taxon>Bacteria</taxon>
        <taxon>Pseudomonadati</taxon>
        <taxon>Bacteroidota</taxon>
        <taxon>Flavobacteriia</taxon>
        <taxon>Flavobacteriales</taxon>
        <taxon>Flavobacteriaceae</taxon>
        <taxon>Salegentibacter</taxon>
    </lineage>
</organism>
<dbReference type="PROSITE" id="PS51257">
    <property type="entry name" value="PROKAR_LIPOPROTEIN"/>
    <property type="match status" value="1"/>
</dbReference>
<accession>A0A2N0TQF5</accession>
<reference evidence="1 3" key="2">
    <citation type="submission" date="2016-09" db="EMBL/GenBank/DDBJ databases">
        <title>Genome Sequence of Salegentibacter salarius,Isolated from a Marine Solar Saltern of the Yellow Sea in South Korea.</title>
        <authorList>
            <person name="Zheng Q."/>
            <person name="Liu Y."/>
        </authorList>
    </citation>
    <scope>NUCLEOTIDE SEQUENCE [LARGE SCALE GENOMIC DNA]</scope>
    <source>
        <strain evidence="1 3">KCTC 12974</strain>
    </source>
</reference>
<dbReference type="Proteomes" id="UP000232533">
    <property type="component" value="Unassembled WGS sequence"/>
</dbReference>
<dbReference type="RefSeq" id="WP_070054994.1">
    <property type="nucleotide sequence ID" value="NZ_FVZF01000005.1"/>
</dbReference>
<evidence type="ECO:0000313" key="1">
    <source>
        <dbReference type="EMBL" id="OEY71726.1"/>
    </source>
</evidence>
<evidence type="ECO:0000313" key="3">
    <source>
        <dbReference type="Proteomes" id="UP000176009"/>
    </source>
</evidence>
<name>A0A2N0TQF5_9FLAO</name>
<dbReference type="OrthoDB" id="1440595at2"/>
<evidence type="ECO:0000313" key="4">
    <source>
        <dbReference type="Proteomes" id="UP000232533"/>
    </source>
</evidence>
<sequence length="217" mass="25002">MKTKFLIIFLLILTSSCKNREDIQATWIGAYSLSQETSHFAPHSAIHQILTFRTDSAFVVERIICDSVFISKAHYKFEKGVLYLGDKKEAIKVELNSDSLVIIGDDNRQRVYKKLKNINLPDHNKEIKYTGNTYVINSQQGTDTIKFLSNNTYLSKMENIDRCWDQINHSGYEILFLGGFESPTLVLKHVRGDSLEFSSYAQEEHSVSLRKLNKNVW</sequence>
<dbReference type="EMBL" id="MJBR01000038">
    <property type="protein sequence ID" value="OEY71726.1"/>
    <property type="molecule type" value="Genomic_DNA"/>
</dbReference>
<comment type="caution">
    <text evidence="2">The sequence shown here is derived from an EMBL/GenBank/DDBJ whole genome shotgun (WGS) entry which is preliminary data.</text>
</comment>
<protein>
    <submittedName>
        <fullName evidence="2">Uncharacterized protein</fullName>
    </submittedName>
</protein>
<dbReference type="Proteomes" id="UP000176009">
    <property type="component" value="Unassembled WGS sequence"/>
</dbReference>
<proteinExistence type="predicted"/>
<gene>
    <name evidence="2" type="ORF">APR40_15015</name>
    <name evidence="1" type="ORF">BHS39_15045</name>
</gene>
<keyword evidence="3" id="KW-1185">Reference proteome</keyword>